<dbReference type="PROSITE" id="PS50936">
    <property type="entry name" value="ENGC_GTPASE"/>
    <property type="match status" value="1"/>
</dbReference>
<sequence>MVRRRSTASWDETDARARPPRRGTRPRTKDRPAHDDAVPGWVTTIDRGRYTCLVPAPAHGEPADPDAVVVTAVRAREIRPSGVAVGDVVGLVGDTSGTTDSLSRLVRVEPRSSALRRSADDTDPVERVVVANADQVCLVVAAADPEPNPRLVDRALVAAWDAGIDPLLVVTKTDLADPARLLAAYADFGLRSVSVTSRGWRGLDDVRAALAGRVTAIIGPSGVGKSTLVNELSPGAGRATSLVSGTTGKGRHTSTASVVLPLAAGGWAVDTPGIRSFGLAHVGAETLLGGFADLAGGTEECPRGCTHDEDECGLDAWVAGGHASPDRLDSFRRLLRAVRGEAEPGERERERV</sequence>
<keyword evidence="3" id="KW-0862">Zinc</keyword>
<feature type="compositionally biased region" description="Basic and acidic residues" evidence="4">
    <location>
        <begin position="27"/>
        <end position="37"/>
    </location>
</feature>
<dbReference type="CDD" id="cd01854">
    <property type="entry name" value="YjeQ_EngC"/>
    <property type="match status" value="1"/>
</dbReference>
<dbReference type="HAMAP" id="MF_01820">
    <property type="entry name" value="GTPase_RsgA"/>
    <property type="match status" value="1"/>
</dbReference>
<keyword evidence="2 3" id="KW-0342">GTP-binding</keyword>
<keyword evidence="1 3" id="KW-0547">Nucleotide-binding</keyword>
<feature type="binding site" evidence="3">
    <location>
        <begin position="171"/>
        <end position="174"/>
    </location>
    <ligand>
        <name>GTP</name>
        <dbReference type="ChEBI" id="CHEBI:37565"/>
    </ligand>
</feature>
<comment type="subcellular location">
    <subcellularLocation>
        <location evidence="3">Cytoplasm</location>
    </subcellularLocation>
</comment>
<evidence type="ECO:0000256" key="1">
    <source>
        <dbReference type="ARBA" id="ARBA00022741"/>
    </source>
</evidence>
<gene>
    <name evidence="3 7" type="primary">rsgA</name>
    <name evidence="7" type="ORF">ACFOLH_17225</name>
</gene>
<keyword evidence="8" id="KW-1185">Reference proteome</keyword>
<evidence type="ECO:0000259" key="6">
    <source>
        <dbReference type="PROSITE" id="PS51721"/>
    </source>
</evidence>
<evidence type="ECO:0000256" key="4">
    <source>
        <dbReference type="SAM" id="MobiDB-lite"/>
    </source>
</evidence>
<name>A0ABV7WNF9_9MICO</name>
<protein>
    <recommendedName>
        <fullName evidence="3">Small ribosomal subunit biogenesis GTPase RsgA</fullName>
        <ecNumber evidence="3">3.6.1.-</ecNumber>
    </recommendedName>
</protein>
<keyword evidence="3" id="KW-0378">Hydrolase</keyword>
<dbReference type="InterPro" id="IPR030378">
    <property type="entry name" value="G_CP_dom"/>
</dbReference>
<keyword evidence="3" id="KW-0699">rRNA-binding</keyword>
<keyword evidence="3" id="KW-0963">Cytoplasm</keyword>
<accession>A0ABV7WNF9</accession>
<dbReference type="Proteomes" id="UP001595685">
    <property type="component" value="Unassembled WGS sequence"/>
</dbReference>
<feature type="binding site" evidence="3">
    <location>
        <position position="307"/>
    </location>
    <ligand>
        <name>Zn(2+)</name>
        <dbReference type="ChEBI" id="CHEBI:29105"/>
    </ligand>
</feature>
<dbReference type="InterPro" id="IPR027417">
    <property type="entry name" value="P-loop_NTPase"/>
</dbReference>
<feature type="binding site" evidence="3">
    <location>
        <position position="301"/>
    </location>
    <ligand>
        <name>Zn(2+)</name>
        <dbReference type="ChEBI" id="CHEBI:29105"/>
    </ligand>
</feature>
<feature type="domain" description="CP-type G" evidence="6">
    <location>
        <begin position="122"/>
        <end position="277"/>
    </location>
</feature>
<evidence type="ECO:0000256" key="2">
    <source>
        <dbReference type="ARBA" id="ARBA00023134"/>
    </source>
</evidence>
<comment type="function">
    <text evidence="3">One of several proteins that assist in the late maturation steps of the functional core of the 30S ribosomal subunit. Helps release RbfA from mature subunits. May play a role in the assembly of ribosomal proteins into the subunit. Circularly permuted GTPase that catalyzes slow GTP hydrolysis, GTPase activity is stimulated by the 30S ribosomal subunit.</text>
</comment>
<dbReference type="Pfam" id="PF03193">
    <property type="entry name" value="RsgA_GTPase"/>
    <property type="match status" value="1"/>
</dbReference>
<proteinExistence type="inferred from homology"/>
<dbReference type="NCBIfam" id="TIGR00157">
    <property type="entry name" value="ribosome small subunit-dependent GTPase A"/>
    <property type="match status" value="1"/>
</dbReference>
<evidence type="ECO:0000256" key="3">
    <source>
        <dbReference type="HAMAP-Rule" id="MF_01820"/>
    </source>
</evidence>
<dbReference type="Gene3D" id="3.40.50.300">
    <property type="entry name" value="P-loop containing nucleotide triphosphate hydrolases"/>
    <property type="match status" value="1"/>
</dbReference>
<dbReference type="Gene3D" id="1.10.40.50">
    <property type="entry name" value="Probable gtpase engc, domain 3"/>
    <property type="match status" value="1"/>
</dbReference>
<dbReference type="PROSITE" id="PS51721">
    <property type="entry name" value="G_CP"/>
    <property type="match status" value="1"/>
</dbReference>
<comment type="similarity">
    <text evidence="3">Belongs to the TRAFAC class YlqF/YawG GTPase family. RsgA subfamily.</text>
</comment>
<feature type="domain" description="EngC GTPase" evidence="5">
    <location>
        <begin position="131"/>
        <end position="275"/>
    </location>
</feature>
<comment type="cofactor">
    <cofactor evidence="3">
        <name>Zn(2+)</name>
        <dbReference type="ChEBI" id="CHEBI:29105"/>
    </cofactor>
    <text evidence="3">Binds 1 zinc ion per subunit.</text>
</comment>
<comment type="subunit">
    <text evidence="3">Monomer. Associates with 30S ribosomal subunit, binds 16S rRNA.</text>
</comment>
<evidence type="ECO:0000259" key="5">
    <source>
        <dbReference type="PROSITE" id="PS50936"/>
    </source>
</evidence>
<dbReference type="PANTHER" id="PTHR32120:SF11">
    <property type="entry name" value="SMALL RIBOSOMAL SUBUNIT BIOGENESIS GTPASE RSGA 1, MITOCHONDRIAL-RELATED"/>
    <property type="match status" value="1"/>
</dbReference>
<dbReference type="InterPro" id="IPR004881">
    <property type="entry name" value="Ribosome_biogen_GTPase_RsgA"/>
</dbReference>
<evidence type="ECO:0000313" key="8">
    <source>
        <dbReference type="Proteomes" id="UP001595685"/>
    </source>
</evidence>
<reference evidence="8" key="1">
    <citation type="journal article" date="2019" name="Int. J. Syst. Evol. Microbiol.">
        <title>The Global Catalogue of Microorganisms (GCM) 10K type strain sequencing project: providing services to taxonomists for standard genome sequencing and annotation.</title>
        <authorList>
            <consortium name="The Broad Institute Genomics Platform"/>
            <consortium name="The Broad Institute Genome Sequencing Center for Infectious Disease"/>
            <person name="Wu L."/>
            <person name="Ma J."/>
        </authorList>
    </citation>
    <scope>NUCLEOTIDE SEQUENCE [LARGE SCALE GENOMIC DNA]</scope>
    <source>
        <strain evidence="8">NCAIM B.02333</strain>
    </source>
</reference>
<keyword evidence="3" id="KW-0690">Ribosome biogenesis</keyword>
<dbReference type="PANTHER" id="PTHR32120">
    <property type="entry name" value="SMALL RIBOSOMAL SUBUNIT BIOGENESIS GTPASE RSGA"/>
    <property type="match status" value="1"/>
</dbReference>
<dbReference type="InterPro" id="IPR010914">
    <property type="entry name" value="RsgA_GTPase_dom"/>
</dbReference>
<feature type="binding site" evidence="3">
    <location>
        <position position="312"/>
    </location>
    <ligand>
        <name>Zn(2+)</name>
        <dbReference type="ChEBI" id="CHEBI:29105"/>
    </ligand>
</feature>
<dbReference type="EC" id="3.6.1.-" evidence="3"/>
<dbReference type="EMBL" id="JBHRWW010000016">
    <property type="protein sequence ID" value="MFC3690091.1"/>
    <property type="molecule type" value="Genomic_DNA"/>
</dbReference>
<feature type="binding site" evidence="3">
    <location>
        <position position="305"/>
    </location>
    <ligand>
        <name>Zn(2+)</name>
        <dbReference type="ChEBI" id="CHEBI:29105"/>
    </ligand>
</feature>
<feature type="binding site" evidence="3">
    <location>
        <begin position="219"/>
        <end position="227"/>
    </location>
    <ligand>
        <name>GTP</name>
        <dbReference type="ChEBI" id="CHEBI:37565"/>
    </ligand>
</feature>
<keyword evidence="3" id="KW-0694">RNA-binding</keyword>
<keyword evidence="3" id="KW-0479">Metal-binding</keyword>
<evidence type="ECO:0000313" key="7">
    <source>
        <dbReference type="EMBL" id="MFC3690091.1"/>
    </source>
</evidence>
<organism evidence="7 8">
    <name type="scientific">Aquipuribacter hungaricus</name>
    <dbReference type="NCBI Taxonomy" id="545624"/>
    <lineage>
        <taxon>Bacteria</taxon>
        <taxon>Bacillati</taxon>
        <taxon>Actinomycetota</taxon>
        <taxon>Actinomycetes</taxon>
        <taxon>Micrococcales</taxon>
        <taxon>Intrasporangiaceae</taxon>
        <taxon>Aquipuribacter</taxon>
    </lineage>
</organism>
<feature type="region of interest" description="Disordered" evidence="4">
    <location>
        <begin position="1"/>
        <end position="39"/>
    </location>
</feature>
<dbReference type="SUPFAM" id="SSF52540">
    <property type="entry name" value="P-loop containing nucleoside triphosphate hydrolases"/>
    <property type="match status" value="1"/>
</dbReference>
<comment type="caution">
    <text evidence="7">The sequence shown here is derived from an EMBL/GenBank/DDBJ whole genome shotgun (WGS) entry which is preliminary data.</text>
</comment>
<dbReference type="RefSeq" id="WP_340291293.1">
    <property type="nucleotide sequence ID" value="NZ_JBBEOI010000036.1"/>
</dbReference>